<accession>A0AAV2VUI0</accession>
<dbReference type="EMBL" id="CAOF01000137">
    <property type="protein sequence ID" value="CCO48048.1"/>
    <property type="molecule type" value="Genomic_DNA"/>
</dbReference>
<dbReference type="Gene3D" id="3.30.1330.40">
    <property type="entry name" value="RutC-like"/>
    <property type="match status" value="1"/>
</dbReference>
<sequence>MPIESIDGHFYKMLLLGIIPTFSESKVRREHRVIERNRGIYQGRNKSSAYKDLVWTVATSSDTSLDIVGQTQLTLDTIQSNLNELGSDKTQIVSAQVYIANMADKPLMDKVWCDWMGENPEHWPQRACLGVDLEGDVLIEVTVTAVR</sequence>
<name>A0AAV2VUI0_9VIBR</name>
<proteinExistence type="predicted"/>
<dbReference type="InterPro" id="IPR035709">
    <property type="entry name" value="YoaB-like"/>
</dbReference>
<dbReference type="Pfam" id="PF01042">
    <property type="entry name" value="Ribonuc_L-PSP"/>
    <property type="match status" value="1"/>
</dbReference>
<protein>
    <submittedName>
        <fullName evidence="1">Translation initiation inhibitor, yjgF family (Modular protein)</fullName>
    </submittedName>
</protein>
<dbReference type="AlphaFoldDB" id="A0AAV2VUI0"/>
<comment type="caution">
    <text evidence="1">The sequence shown here is derived from an EMBL/GenBank/DDBJ whole genome shotgun (WGS) entry which is preliminary data.</text>
</comment>
<dbReference type="SUPFAM" id="SSF55298">
    <property type="entry name" value="YjgF-like"/>
    <property type="match status" value="1"/>
</dbReference>
<dbReference type="PANTHER" id="PTHR47328">
    <property type="match status" value="1"/>
</dbReference>
<dbReference type="PANTHER" id="PTHR47328:SF1">
    <property type="entry name" value="RUTC FAMILY PROTEIN YOAB"/>
    <property type="match status" value="1"/>
</dbReference>
<reference evidence="1 2" key="1">
    <citation type="journal article" date="2013" name="ISME J.">
        <title>Comparative genomics of pathogenic lineages of Vibrio nigripulchritudo identifies virulence-associated traits.</title>
        <authorList>
            <person name="Goudenege D."/>
            <person name="Labreuche Y."/>
            <person name="Krin E."/>
            <person name="Ansquer D."/>
            <person name="Mangenot S."/>
            <person name="Calteau A."/>
            <person name="Medigue C."/>
            <person name="Mazel D."/>
            <person name="Polz M.F."/>
            <person name="Le Roux F."/>
        </authorList>
    </citation>
    <scope>NUCLEOTIDE SEQUENCE [LARGE SCALE GENOMIC DNA]</scope>
    <source>
        <strain evidence="1 2">SOn1</strain>
    </source>
</reference>
<dbReference type="CDD" id="cd06150">
    <property type="entry name" value="YjgF_YER057c_UK114_like_2"/>
    <property type="match status" value="1"/>
</dbReference>
<evidence type="ECO:0000313" key="1">
    <source>
        <dbReference type="EMBL" id="CCO48048.1"/>
    </source>
</evidence>
<evidence type="ECO:0000313" key="2">
    <source>
        <dbReference type="Proteomes" id="UP000018211"/>
    </source>
</evidence>
<dbReference type="Proteomes" id="UP000018211">
    <property type="component" value="Unassembled WGS sequence"/>
</dbReference>
<dbReference type="InterPro" id="IPR035959">
    <property type="entry name" value="RutC-like_sf"/>
</dbReference>
<organism evidence="1 2">
    <name type="scientific">Vibrio nigripulchritudo SOn1</name>
    <dbReference type="NCBI Taxonomy" id="1238450"/>
    <lineage>
        <taxon>Bacteria</taxon>
        <taxon>Pseudomonadati</taxon>
        <taxon>Pseudomonadota</taxon>
        <taxon>Gammaproteobacteria</taxon>
        <taxon>Vibrionales</taxon>
        <taxon>Vibrionaceae</taxon>
        <taxon>Vibrio</taxon>
    </lineage>
</organism>
<gene>
    <name evidence="1" type="ORF">VIBNISOn1_450011</name>
</gene>
<dbReference type="InterPro" id="IPR006175">
    <property type="entry name" value="YjgF/YER057c/UK114"/>
</dbReference>